<gene>
    <name evidence="3" type="ORF">GCM10025875_36640</name>
    <name evidence="4" type="ORF">GCM10025875_37330</name>
</gene>
<dbReference type="RefSeq" id="WP_284252950.1">
    <property type="nucleotide sequence ID" value="NZ_BSUM01000003.1"/>
</dbReference>
<dbReference type="AlphaFoldDB" id="A0AA37XJ06"/>
<evidence type="ECO:0000259" key="2">
    <source>
        <dbReference type="Pfam" id="PF18064"/>
    </source>
</evidence>
<dbReference type="InterPro" id="IPR040851">
    <property type="entry name" value="ParB-like_C"/>
</dbReference>
<evidence type="ECO:0000313" key="4">
    <source>
        <dbReference type="EMBL" id="GMA33741.1"/>
    </source>
</evidence>
<protein>
    <recommendedName>
        <fullName evidence="2">ParB-like C-terminal domain-containing protein</fullName>
    </recommendedName>
</protein>
<comment type="caution">
    <text evidence="4">The sequence shown here is derived from an EMBL/GenBank/DDBJ whole genome shotgun (WGS) entry which is preliminary data.</text>
</comment>
<sequence length="132" mass="13599">MTSNRPTPRRSSLAGTSPVAPAPVETAPPTATAPPAPAVEATAPEAAPAGARPARRGSGGNKVSFYQPAEDAARMRAALLNTQAQTGVRGLSDFIARACLAEVERLEREYNAGQAWDPIGPGQIPTGRPMGE</sequence>
<feature type="region of interest" description="Disordered" evidence="1">
    <location>
        <begin position="112"/>
        <end position="132"/>
    </location>
</feature>
<feature type="compositionally biased region" description="Low complexity" evidence="1">
    <location>
        <begin position="38"/>
        <end position="52"/>
    </location>
</feature>
<feature type="compositionally biased region" description="Polar residues" evidence="1">
    <location>
        <begin position="1"/>
        <end position="15"/>
    </location>
</feature>
<keyword evidence="5" id="KW-1185">Reference proteome</keyword>
<evidence type="ECO:0000313" key="5">
    <source>
        <dbReference type="Proteomes" id="UP001157161"/>
    </source>
</evidence>
<dbReference type="Proteomes" id="UP001157161">
    <property type="component" value="Unassembled WGS sequence"/>
</dbReference>
<dbReference type="EMBL" id="BSUM01000004">
    <property type="protein sequence ID" value="GMA33741.1"/>
    <property type="molecule type" value="Genomic_DNA"/>
</dbReference>
<evidence type="ECO:0000313" key="3">
    <source>
        <dbReference type="EMBL" id="GMA33672.1"/>
    </source>
</evidence>
<reference evidence="4" key="1">
    <citation type="journal article" date="2014" name="Int. J. Syst. Evol. Microbiol.">
        <title>Complete genome sequence of Corynebacterium casei LMG S-19264T (=DSM 44701T), isolated from a smear-ripened cheese.</title>
        <authorList>
            <consortium name="US DOE Joint Genome Institute (JGI-PGF)"/>
            <person name="Walter F."/>
            <person name="Albersmeier A."/>
            <person name="Kalinowski J."/>
            <person name="Ruckert C."/>
        </authorList>
    </citation>
    <scope>NUCLEOTIDE SEQUENCE</scope>
    <source>
        <strain evidence="4">NBRC 112290</strain>
    </source>
</reference>
<organism evidence="4 5">
    <name type="scientific">Litorihabitans aurantiacus</name>
    <dbReference type="NCBI Taxonomy" id="1930061"/>
    <lineage>
        <taxon>Bacteria</taxon>
        <taxon>Bacillati</taxon>
        <taxon>Actinomycetota</taxon>
        <taxon>Actinomycetes</taxon>
        <taxon>Micrococcales</taxon>
        <taxon>Beutenbergiaceae</taxon>
        <taxon>Litorihabitans</taxon>
    </lineage>
</organism>
<dbReference type="EMBL" id="BSUM01000003">
    <property type="protein sequence ID" value="GMA33672.1"/>
    <property type="molecule type" value="Genomic_DNA"/>
</dbReference>
<name>A0AA37XJ06_9MICO</name>
<evidence type="ECO:0000256" key="1">
    <source>
        <dbReference type="SAM" id="MobiDB-lite"/>
    </source>
</evidence>
<accession>A0AA37XJ06</accession>
<reference evidence="4" key="2">
    <citation type="submission" date="2023-02" db="EMBL/GenBank/DDBJ databases">
        <authorList>
            <person name="Sun Q."/>
            <person name="Mori K."/>
        </authorList>
    </citation>
    <scope>NUCLEOTIDE SEQUENCE</scope>
    <source>
        <strain evidence="4">NBRC 112290</strain>
    </source>
</reference>
<feature type="compositionally biased region" description="Low complexity" evidence="1">
    <location>
        <begin position="18"/>
        <end position="30"/>
    </location>
</feature>
<dbReference type="Pfam" id="PF18064">
    <property type="entry name" value="CB_ParB_C"/>
    <property type="match status" value="1"/>
</dbReference>
<feature type="domain" description="ParB-like C-terminal" evidence="2">
    <location>
        <begin position="71"/>
        <end position="116"/>
    </location>
</feature>
<proteinExistence type="predicted"/>
<dbReference type="Gene3D" id="6.10.180.30">
    <property type="match status" value="1"/>
</dbReference>
<feature type="region of interest" description="Disordered" evidence="1">
    <location>
        <begin position="1"/>
        <end position="65"/>
    </location>
</feature>